<proteinExistence type="predicted"/>
<organism evidence="1 2">
    <name type="scientific">Cellvibrio japonicus (strain Ueda107)</name>
    <name type="common">Pseudomonas fluorescens subsp. cellulosa</name>
    <dbReference type="NCBI Taxonomy" id="498211"/>
    <lineage>
        <taxon>Bacteria</taxon>
        <taxon>Pseudomonadati</taxon>
        <taxon>Pseudomonadota</taxon>
        <taxon>Gammaproteobacteria</taxon>
        <taxon>Cellvibrionales</taxon>
        <taxon>Cellvibrionaceae</taxon>
        <taxon>Cellvibrio</taxon>
    </lineage>
</organism>
<protein>
    <submittedName>
        <fullName evidence="1">Uncharacterized protein</fullName>
    </submittedName>
</protein>
<reference evidence="1 2" key="1">
    <citation type="journal article" date="2008" name="J. Bacteriol.">
        <title>Insights into plant cell wall degradation from the genome sequence of the soil bacterium Cellvibrio japonicus.</title>
        <authorList>
            <person name="Deboy R.T."/>
            <person name="Mongodin E.F."/>
            <person name="Fouts D.E."/>
            <person name="Tailford L.E."/>
            <person name="Khouri H."/>
            <person name="Emerson J.B."/>
            <person name="Mohamoud Y."/>
            <person name="Watkins K."/>
            <person name="Henrissat B."/>
            <person name="Gilbert H.J."/>
            <person name="Nelson K.E."/>
        </authorList>
    </citation>
    <scope>NUCLEOTIDE SEQUENCE [LARGE SCALE GENOMIC DNA]</scope>
    <source>
        <strain evidence="1 2">Ueda107</strain>
    </source>
</reference>
<dbReference type="Proteomes" id="UP000001036">
    <property type="component" value="Chromosome"/>
</dbReference>
<dbReference type="EMBL" id="CP000934">
    <property type="protein sequence ID" value="ACE83489.1"/>
    <property type="molecule type" value="Genomic_DNA"/>
</dbReference>
<dbReference type="RefSeq" id="WP_012486761.1">
    <property type="nucleotide sequence ID" value="NC_010995.1"/>
</dbReference>
<dbReference type="KEGG" id="cja:CJA_1113"/>
<sequence>MAVTTDYGAQLAHFAQALEGESFASRLVPETADGPATLLVALAMEGHPQGGLQLELSFLPAMESQLAGLSLLQCFVAIAGVTHEGKPELRRALASINRFSPINGFGLLEHQGILYFRHTLMLLPGQQLNVPLVIQTAWLISYLLELFGPGLSQLAGQGGSLEDAFKGHEFAHLILGDLA</sequence>
<keyword evidence="2" id="KW-1185">Reference proteome</keyword>
<dbReference type="eggNOG" id="COG5465">
    <property type="taxonomic scope" value="Bacteria"/>
</dbReference>
<dbReference type="STRING" id="498211.CJA_1113"/>
<evidence type="ECO:0000313" key="2">
    <source>
        <dbReference type="Proteomes" id="UP000001036"/>
    </source>
</evidence>
<accession>B3PBP9</accession>
<name>B3PBP9_CELJU</name>
<gene>
    <name evidence="1" type="ordered locus">CJA_1113</name>
</gene>
<evidence type="ECO:0000313" key="1">
    <source>
        <dbReference type="EMBL" id="ACE83489.1"/>
    </source>
</evidence>
<dbReference type="HOGENOM" id="CLU_1500935_0_0_6"/>
<dbReference type="AlphaFoldDB" id="B3PBP9"/>